<dbReference type="InterPro" id="IPR013783">
    <property type="entry name" value="Ig-like_fold"/>
</dbReference>
<dbReference type="InterPro" id="IPR036179">
    <property type="entry name" value="Ig-like_dom_sf"/>
</dbReference>
<evidence type="ECO:0000256" key="1">
    <source>
        <dbReference type="ARBA" id="ARBA00004613"/>
    </source>
</evidence>
<dbReference type="FunFam" id="2.60.40.10:FF:000283">
    <property type="entry name" value="Immunoglobulin kappa constant"/>
    <property type="match status" value="1"/>
</dbReference>
<dbReference type="EMBL" id="BEZZ01001917">
    <property type="protein sequence ID" value="GCC20728.1"/>
    <property type="molecule type" value="Genomic_DNA"/>
</dbReference>
<dbReference type="STRING" id="137246.A0A401RRH0"/>
<proteinExistence type="predicted"/>
<feature type="domain" description="Ig-like" evidence="9">
    <location>
        <begin position="141"/>
        <end position="237"/>
    </location>
</feature>
<dbReference type="AlphaFoldDB" id="A0A401RRH0"/>
<dbReference type="InterPro" id="IPR013106">
    <property type="entry name" value="Ig_V-set"/>
</dbReference>
<evidence type="ECO:0000256" key="3">
    <source>
        <dbReference type="ARBA" id="ARBA00022859"/>
    </source>
</evidence>
<dbReference type="SMART" id="SM00406">
    <property type="entry name" value="IGv"/>
    <property type="match status" value="1"/>
</dbReference>
<dbReference type="InterPro" id="IPR007110">
    <property type="entry name" value="Ig-like_dom"/>
</dbReference>
<name>A0A401RRH0_CHIPU</name>
<accession>A0A401RRH0</accession>
<keyword evidence="6" id="KW-0325">Glycoprotein</keyword>
<evidence type="ECO:0000256" key="5">
    <source>
        <dbReference type="ARBA" id="ARBA00023157"/>
    </source>
</evidence>
<keyword evidence="11" id="KW-1185">Reference proteome</keyword>
<evidence type="ECO:0000256" key="6">
    <source>
        <dbReference type="ARBA" id="ARBA00023180"/>
    </source>
</evidence>
<dbReference type="SUPFAM" id="SSF48726">
    <property type="entry name" value="Immunoglobulin"/>
    <property type="match status" value="2"/>
</dbReference>
<comment type="caution">
    <text evidence="10">The sequence shown here is derived from an EMBL/GenBank/DDBJ whole genome shotgun (WGS) entry which is preliminary data.</text>
</comment>
<keyword evidence="5" id="KW-1015">Disulfide bond</keyword>
<organism evidence="10 11">
    <name type="scientific">Chiloscyllium punctatum</name>
    <name type="common">Brownbanded bambooshark</name>
    <name type="synonym">Hemiscyllium punctatum</name>
    <dbReference type="NCBI Taxonomy" id="137246"/>
    <lineage>
        <taxon>Eukaryota</taxon>
        <taxon>Metazoa</taxon>
        <taxon>Chordata</taxon>
        <taxon>Craniata</taxon>
        <taxon>Vertebrata</taxon>
        <taxon>Chondrichthyes</taxon>
        <taxon>Elasmobranchii</taxon>
        <taxon>Galeomorphii</taxon>
        <taxon>Galeoidea</taxon>
        <taxon>Orectolobiformes</taxon>
        <taxon>Hemiscylliidae</taxon>
        <taxon>Chiloscyllium</taxon>
    </lineage>
</organism>
<dbReference type="InterPro" id="IPR003599">
    <property type="entry name" value="Ig_sub"/>
</dbReference>
<dbReference type="CDD" id="cd00099">
    <property type="entry name" value="IgV"/>
    <property type="match status" value="1"/>
</dbReference>
<dbReference type="SMART" id="SM00409">
    <property type="entry name" value="IG"/>
    <property type="match status" value="2"/>
</dbReference>
<keyword evidence="3" id="KW-0391">Immunity</keyword>
<evidence type="ECO:0000313" key="10">
    <source>
        <dbReference type="EMBL" id="GCC20728.1"/>
    </source>
</evidence>
<keyword evidence="4" id="KW-1064">Adaptive immunity</keyword>
<dbReference type="OMA" id="RHENDND"/>
<dbReference type="OrthoDB" id="9945861at2759"/>
<dbReference type="PANTHER" id="PTHR23411">
    <property type="entry name" value="TAPASIN"/>
    <property type="match status" value="1"/>
</dbReference>
<dbReference type="PROSITE" id="PS50835">
    <property type="entry name" value="IG_LIKE"/>
    <property type="match status" value="2"/>
</dbReference>
<feature type="domain" description="Ig-like" evidence="9">
    <location>
        <begin position="22"/>
        <end position="132"/>
    </location>
</feature>
<dbReference type="GO" id="GO:0005576">
    <property type="term" value="C:extracellular region"/>
    <property type="evidence" value="ECO:0007669"/>
    <property type="project" value="UniProtKB-SubCell"/>
</dbReference>
<sequence length="241" mass="26098">MFPTLCLLCVLLLHVTGTLAVPVLNQSPVSDPLSAGQTTQLKCVMQNGNIDSYDVLWYRQSPGEAPVWVIRHENDNDIFRGTGFTNRFQPSRLSLSNTYILTIGNLVSGDSAVYYCAVWDSSAGYHSGTTLNVRSSDDRKPSVLLLPPSPDQIDMGSATLSCLVSHFKPGFVQVLWSVDGKETDSGVTTSAVSPDSDQSYSLSSYLTVSATDWKKGSRYSCSVRHGSLNSPLLNTISSSDC</sequence>
<evidence type="ECO:0000259" key="9">
    <source>
        <dbReference type="PROSITE" id="PS50835"/>
    </source>
</evidence>
<evidence type="ECO:0000313" key="11">
    <source>
        <dbReference type="Proteomes" id="UP000287033"/>
    </source>
</evidence>
<evidence type="ECO:0000256" key="2">
    <source>
        <dbReference type="ARBA" id="ARBA00022525"/>
    </source>
</evidence>
<evidence type="ECO:0000256" key="7">
    <source>
        <dbReference type="ARBA" id="ARBA00043265"/>
    </source>
</evidence>
<dbReference type="Pfam" id="PF07654">
    <property type="entry name" value="C1-set"/>
    <property type="match status" value="1"/>
</dbReference>
<reference evidence="10 11" key="1">
    <citation type="journal article" date="2018" name="Nat. Ecol. Evol.">
        <title>Shark genomes provide insights into elasmobranch evolution and the origin of vertebrates.</title>
        <authorList>
            <person name="Hara Y"/>
            <person name="Yamaguchi K"/>
            <person name="Onimaru K"/>
            <person name="Kadota M"/>
            <person name="Koyanagi M"/>
            <person name="Keeley SD"/>
            <person name="Tatsumi K"/>
            <person name="Tanaka K"/>
            <person name="Motone F"/>
            <person name="Kageyama Y"/>
            <person name="Nozu R"/>
            <person name="Adachi N"/>
            <person name="Nishimura O"/>
            <person name="Nakagawa R"/>
            <person name="Tanegashima C"/>
            <person name="Kiyatake I"/>
            <person name="Matsumoto R"/>
            <person name="Murakumo K"/>
            <person name="Nishida K"/>
            <person name="Terakita A"/>
            <person name="Kuratani S"/>
            <person name="Sato K"/>
            <person name="Hyodo S Kuraku.S."/>
        </authorList>
    </citation>
    <scope>NUCLEOTIDE SEQUENCE [LARGE SCALE GENOMIC DNA]</scope>
</reference>
<dbReference type="Proteomes" id="UP000287033">
    <property type="component" value="Unassembled WGS sequence"/>
</dbReference>
<dbReference type="InterPro" id="IPR003597">
    <property type="entry name" value="Ig_C1-set"/>
</dbReference>
<keyword evidence="8" id="KW-0732">Signal</keyword>
<dbReference type="InterPro" id="IPR003006">
    <property type="entry name" value="Ig/MHC_CS"/>
</dbReference>
<dbReference type="GO" id="GO:0002250">
    <property type="term" value="P:adaptive immune response"/>
    <property type="evidence" value="ECO:0007669"/>
    <property type="project" value="UniProtKB-KW"/>
</dbReference>
<gene>
    <name evidence="10" type="ORF">chiPu_0019295</name>
</gene>
<keyword evidence="7" id="KW-1280">Immunoglobulin</keyword>
<dbReference type="Gene3D" id="2.60.40.10">
    <property type="entry name" value="Immunoglobulins"/>
    <property type="match status" value="2"/>
</dbReference>
<dbReference type="InterPro" id="IPR050380">
    <property type="entry name" value="Immune_Resp_Modulators"/>
</dbReference>
<feature type="signal peptide" evidence="8">
    <location>
        <begin position="1"/>
        <end position="20"/>
    </location>
</feature>
<comment type="subcellular location">
    <subcellularLocation>
        <location evidence="1">Secreted</location>
    </subcellularLocation>
</comment>
<dbReference type="GO" id="GO:0019814">
    <property type="term" value="C:immunoglobulin complex"/>
    <property type="evidence" value="ECO:0007669"/>
    <property type="project" value="UniProtKB-KW"/>
</dbReference>
<dbReference type="Pfam" id="PF07686">
    <property type="entry name" value="V-set"/>
    <property type="match status" value="1"/>
</dbReference>
<dbReference type="SMART" id="SM00407">
    <property type="entry name" value="IGc1"/>
    <property type="match status" value="1"/>
</dbReference>
<evidence type="ECO:0000256" key="4">
    <source>
        <dbReference type="ARBA" id="ARBA00023130"/>
    </source>
</evidence>
<feature type="chain" id="PRO_5019296609" description="Ig-like domain-containing protein" evidence="8">
    <location>
        <begin position="21"/>
        <end position="241"/>
    </location>
</feature>
<dbReference type="PROSITE" id="PS00290">
    <property type="entry name" value="IG_MHC"/>
    <property type="match status" value="1"/>
</dbReference>
<protein>
    <recommendedName>
        <fullName evidence="9">Ig-like domain-containing protein</fullName>
    </recommendedName>
</protein>
<keyword evidence="2" id="KW-0964">Secreted</keyword>
<evidence type="ECO:0000256" key="8">
    <source>
        <dbReference type="SAM" id="SignalP"/>
    </source>
</evidence>